<gene>
    <name evidence="1" type="ORF">A2994_00985</name>
</gene>
<name>A0A1F4PPI4_UNCK3</name>
<sequence>MLFIPKHGEAVPKNWRETLRRRAERLEQAEQDDIKYREENFSKRGGVILEWTEVEGNNDQPARKIPFYWICGNGDGRLIDPPEITPEDDPVHFVAPAKDTRDSSKIECHGTLPHHPTLSDAKAWDMPAWREFREAAIQEANASNETTIH</sequence>
<dbReference type="AlphaFoldDB" id="A0A1F4PPI4"/>
<reference evidence="1 2" key="1">
    <citation type="journal article" date="2016" name="Nat. Commun.">
        <title>Thousands of microbial genomes shed light on interconnected biogeochemical processes in an aquifer system.</title>
        <authorList>
            <person name="Anantharaman K."/>
            <person name="Brown C.T."/>
            <person name="Hug L.A."/>
            <person name="Sharon I."/>
            <person name="Castelle C.J."/>
            <person name="Probst A.J."/>
            <person name="Thomas B.C."/>
            <person name="Singh A."/>
            <person name="Wilkins M.J."/>
            <person name="Karaoz U."/>
            <person name="Brodie E.L."/>
            <person name="Williams K.H."/>
            <person name="Hubbard S.S."/>
            <person name="Banfield J.F."/>
        </authorList>
    </citation>
    <scope>NUCLEOTIDE SEQUENCE [LARGE SCALE GENOMIC DNA]</scope>
</reference>
<accession>A0A1F4PPI4</accession>
<dbReference type="Proteomes" id="UP000179010">
    <property type="component" value="Unassembled WGS sequence"/>
</dbReference>
<comment type="caution">
    <text evidence="1">The sequence shown here is derived from an EMBL/GenBank/DDBJ whole genome shotgun (WGS) entry which is preliminary data.</text>
</comment>
<evidence type="ECO:0000313" key="2">
    <source>
        <dbReference type="Proteomes" id="UP000179010"/>
    </source>
</evidence>
<evidence type="ECO:0000313" key="1">
    <source>
        <dbReference type="EMBL" id="OGB85581.1"/>
    </source>
</evidence>
<organism evidence="1 2">
    <name type="scientific">candidate division Kazan bacterium RIFCSPLOWO2_01_FULL_48_13</name>
    <dbReference type="NCBI Taxonomy" id="1798539"/>
    <lineage>
        <taxon>Bacteria</taxon>
        <taxon>Bacteria division Kazan-3B-28</taxon>
    </lineage>
</organism>
<proteinExistence type="predicted"/>
<dbReference type="EMBL" id="METE01000002">
    <property type="protein sequence ID" value="OGB85581.1"/>
    <property type="molecule type" value="Genomic_DNA"/>
</dbReference>
<dbReference type="STRING" id="1798539.A2994_00985"/>
<protein>
    <submittedName>
        <fullName evidence="1">Uncharacterized protein</fullName>
    </submittedName>
</protein>